<evidence type="ECO:0000256" key="2">
    <source>
        <dbReference type="SAM" id="Phobius"/>
    </source>
</evidence>
<organism evidence="4 5">
    <name type="scientific">Clostridium thermosuccinogenes</name>
    <dbReference type="NCBI Taxonomy" id="84032"/>
    <lineage>
        <taxon>Bacteria</taxon>
        <taxon>Bacillati</taxon>
        <taxon>Bacillota</taxon>
        <taxon>Clostridia</taxon>
        <taxon>Eubacteriales</taxon>
        <taxon>Clostridiaceae</taxon>
        <taxon>Clostridium</taxon>
    </lineage>
</organism>
<keyword evidence="2" id="KW-0472">Membrane</keyword>
<protein>
    <recommendedName>
        <fullName evidence="3">TadE-like domain-containing protein</fullName>
    </recommendedName>
</protein>
<name>A0A2K2FRA0_9CLOT</name>
<dbReference type="Pfam" id="PF07811">
    <property type="entry name" value="TadE"/>
    <property type="match status" value="1"/>
</dbReference>
<accession>A0A2K2FRA0</accession>
<evidence type="ECO:0000313" key="5">
    <source>
        <dbReference type="Proteomes" id="UP000236151"/>
    </source>
</evidence>
<dbReference type="Proteomes" id="UP000236151">
    <property type="component" value="Unassembled WGS sequence"/>
</dbReference>
<comment type="caution">
    <text evidence="4">The sequence shown here is derived from an EMBL/GenBank/DDBJ whole genome shotgun (WGS) entry which is preliminary data.</text>
</comment>
<dbReference type="RefSeq" id="WP_103079892.1">
    <property type="nucleotide sequence ID" value="NZ_CP021850.1"/>
</dbReference>
<gene>
    <name evidence="4" type="ORF">CDQ84_01205</name>
</gene>
<dbReference type="EMBL" id="NIOJ01000002">
    <property type="protein sequence ID" value="PNU01313.1"/>
    <property type="molecule type" value="Genomic_DNA"/>
</dbReference>
<evidence type="ECO:0000259" key="3">
    <source>
        <dbReference type="Pfam" id="PF07811"/>
    </source>
</evidence>
<dbReference type="OrthoDB" id="9783680at2"/>
<keyword evidence="2" id="KW-1133">Transmembrane helix</keyword>
<evidence type="ECO:0000313" key="4">
    <source>
        <dbReference type="EMBL" id="PNU01313.1"/>
    </source>
</evidence>
<evidence type="ECO:0000256" key="1">
    <source>
        <dbReference type="SAM" id="MobiDB-lite"/>
    </source>
</evidence>
<keyword evidence="2" id="KW-0812">Transmembrane</keyword>
<keyword evidence="5" id="KW-1185">Reference proteome</keyword>
<feature type="compositionally biased region" description="Basic and acidic residues" evidence="1">
    <location>
        <begin position="267"/>
        <end position="280"/>
    </location>
</feature>
<feature type="domain" description="TadE-like" evidence="3">
    <location>
        <begin position="11"/>
        <end position="52"/>
    </location>
</feature>
<sequence length="339" mass="38544">MNCLPQNKRRGSVTIEAAIAFPVFLSFFLLLAFFVKIACINITLDHAVNETAKQLAASCYPITFLNDLEDDLLQEGIEFQMPSIEEELKKIGEYVKSGIDEEDIFAKLITGEFTAKDVKELVNNVIERIKEDYKDGLRSYLSSRYSGDYFSLKTKVKYAVVTHLMEKFLQEGMVDAGKIELKMIELPQGIVEYELKSRNEANRRIYEEWGLVPDPDNIVIAVEYSIKVPIPFFPEKGIVTRHVAVERAWLHGSSGVYEAWSSGEDDEKGKDSEDGSKDNGDSGDDIVYVTNYGKKYHADGCEYLKKSRKPISREYAVQKGYSPCKVCILKTAEYVWKKK</sequence>
<feature type="transmembrane region" description="Helical" evidence="2">
    <location>
        <begin position="12"/>
        <end position="35"/>
    </location>
</feature>
<reference evidence="4 5" key="1">
    <citation type="submission" date="2017-06" db="EMBL/GenBank/DDBJ databases">
        <title>Investigating the central metabolism of Clostridium thermosuccinogenes.</title>
        <authorList>
            <person name="Koendjbiharie J.G."/>
            <person name="van Kranenburg R."/>
        </authorList>
    </citation>
    <scope>NUCLEOTIDE SEQUENCE [LARGE SCALE GENOMIC DNA]</scope>
    <source>
        <strain evidence="4 5">DSM 5806</strain>
    </source>
</reference>
<dbReference type="InterPro" id="IPR012495">
    <property type="entry name" value="TadE-like_dom"/>
</dbReference>
<proteinExistence type="predicted"/>
<feature type="region of interest" description="Disordered" evidence="1">
    <location>
        <begin position="259"/>
        <end position="284"/>
    </location>
</feature>
<dbReference type="AlphaFoldDB" id="A0A2K2FRA0"/>
<dbReference type="KEGG" id="cthd:CDO33_04530"/>